<dbReference type="EMBL" id="QXGE01000882">
    <property type="protein sequence ID" value="KAE9301787.1"/>
    <property type="molecule type" value="Genomic_DNA"/>
</dbReference>
<name>A0A6A4D439_9STRA</name>
<accession>A0A6A4D439</accession>
<evidence type="ECO:0000256" key="10">
    <source>
        <dbReference type="PROSITE-ProRule" id="PRU10040"/>
    </source>
</evidence>
<comment type="catalytic activity">
    <reaction evidence="9 11">
        <text>[(1-&gt;4)-alpha-D-galacturonosyl methyl ester](n) + n H2O = [(1-&gt;4)-alpha-D-galacturonosyl](n) + n methanol + n H(+)</text>
        <dbReference type="Rhea" id="RHEA:22380"/>
        <dbReference type="Rhea" id="RHEA-COMP:14570"/>
        <dbReference type="Rhea" id="RHEA-COMP:14573"/>
        <dbReference type="ChEBI" id="CHEBI:15377"/>
        <dbReference type="ChEBI" id="CHEBI:15378"/>
        <dbReference type="ChEBI" id="CHEBI:17790"/>
        <dbReference type="ChEBI" id="CHEBI:140522"/>
        <dbReference type="ChEBI" id="CHEBI:140523"/>
        <dbReference type="EC" id="3.1.1.11"/>
    </reaction>
</comment>
<evidence type="ECO:0000256" key="3">
    <source>
        <dbReference type="ARBA" id="ARBA00008891"/>
    </source>
</evidence>
<dbReference type="GO" id="GO:0030599">
    <property type="term" value="F:pectinesterase activity"/>
    <property type="evidence" value="ECO:0007669"/>
    <property type="project" value="UniProtKB-UniRule"/>
</dbReference>
<keyword evidence="7 11" id="KW-0378">Hydrolase</keyword>
<evidence type="ECO:0000256" key="6">
    <source>
        <dbReference type="ARBA" id="ARBA00022729"/>
    </source>
</evidence>
<proteinExistence type="inferred from homology"/>
<comment type="similarity">
    <text evidence="3">Belongs to the pectinesterase family.</text>
</comment>
<comment type="pathway">
    <text evidence="2 11">Glycan metabolism; pectin degradation; 2-dehydro-3-deoxy-D-gluconate from pectin: step 1/5.</text>
</comment>
<evidence type="ECO:0000256" key="11">
    <source>
        <dbReference type="RuleBase" id="RU000589"/>
    </source>
</evidence>
<feature type="signal peptide" evidence="11">
    <location>
        <begin position="1"/>
        <end position="19"/>
    </location>
</feature>
<keyword evidence="5" id="KW-0964">Secreted</keyword>
<evidence type="ECO:0000256" key="8">
    <source>
        <dbReference type="ARBA" id="ARBA00023085"/>
    </source>
</evidence>
<evidence type="ECO:0000256" key="9">
    <source>
        <dbReference type="ARBA" id="ARBA00047928"/>
    </source>
</evidence>
<dbReference type="InterPro" id="IPR011050">
    <property type="entry name" value="Pectin_lyase_fold/virulence"/>
</dbReference>
<reference evidence="13 14" key="1">
    <citation type="submission" date="2018-08" db="EMBL/GenBank/DDBJ databases">
        <title>Genomic investigation of the strawberry pathogen Phytophthora fragariae indicates pathogenicity is determined by transcriptional variation in three key races.</title>
        <authorList>
            <person name="Adams T.M."/>
            <person name="Armitage A.D."/>
            <person name="Sobczyk M.K."/>
            <person name="Bates H.J."/>
            <person name="Dunwell J.M."/>
            <person name="Nellist C.F."/>
            <person name="Harrison R.J."/>
        </authorList>
    </citation>
    <scope>NUCLEOTIDE SEQUENCE [LARGE SCALE GENOMIC DNA]</scope>
    <source>
        <strain evidence="13 14">A4</strain>
    </source>
</reference>
<feature type="domain" description="Pectinesterase catalytic" evidence="12">
    <location>
        <begin position="63"/>
        <end position="360"/>
    </location>
</feature>
<comment type="subcellular location">
    <subcellularLocation>
        <location evidence="1">Secreted</location>
    </subcellularLocation>
</comment>
<dbReference type="EC" id="3.1.1.11" evidence="4 11"/>
<evidence type="ECO:0000256" key="5">
    <source>
        <dbReference type="ARBA" id="ARBA00022525"/>
    </source>
</evidence>
<dbReference type="Pfam" id="PF01095">
    <property type="entry name" value="Pectinesterase"/>
    <property type="match status" value="1"/>
</dbReference>
<evidence type="ECO:0000256" key="1">
    <source>
        <dbReference type="ARBA" id="ARBA00004613"/>
    </source>
</evidence>
<dbReference type="PANTHER" id="PTHR31321:SF57">
    <property type="entry name" value="PECTINESTERASE 53-RELATED"/>
    <property type="match status" value="1"/>
</dbReference>
<dbReference type="SUPFAM" id="SSF51126">
    <property type="entry name" value="Pectin lyase-like"/>
    <property type="match status" value="1"/>
</dbReference>
<dbReference type="FunFam" id="2.160.20.10:FF:000014">
    <property type="entry name" value="Pectinesterase"/>
    <property type="match status" value="1"/>
</dbReference>
<evidence type="ECO:0000259" key="12">
    <source>
        <dbReference type="Pfam" id="PF01095"/>
    </source>
</evidence>
<dbReference type="AlphaFoldDB" id="A0A6A4D439"/>
<gene>
    <name evidence="13" type="ORF">PF001_g14298</name>
</gene>
<dbReference type="GO" id="GO:0042545">
    <property type="term" value="P:cell wall modification"/>
    <property type="evidence" value="ECO:0007669"/>
    <property type="project" value="UniProtKB-UniRule"/>
</dbReference>
<dbReference type="GO" id="GO:0045490">
    <property type="term" value="P:pectin catabolic process"/>
    <property type="evidence" value="ECO:0007669"/>
    <property type="project" value="UniProtKB-UniRule"/>
</dbReference>
<feature type="active site" evidence="10">
    <location>
        <position position="222"/>
    </location>
</feature>
<dbReference type="InterPro" id="IPR000070">
    <property type="entry name" value="Pectinesterase_cat"/>
</dbReference>
<comment type="caution">
    <text evidence="13">The sequence shown here is derived from an EMBL/GenBank/DDBJ whole genome shotgun (WGS) entry which is preliminary data.</text>
</comment>
<evidence type="ECO:0000313" key="13">
    <source>
        <dbReference type="EMBL" id="KAE9301787.1"/>
    </source>
</evidence>
<dbReference type="GO" id="GO:0005576">
    <property type="term" value="C:extracellular region"/>
    <property type="evidence" value="ECO:0007669"/>
    <property type="project" value="UniProtKB-SubCell"/>
</dbReference>
<evidence type="ECO:0000256" key="7">
    <source>
        <dbReference type="ARBA" id="ARBA00022801"/>
    </source>
</evidence>
<evidence type="ECO:0000256" key="2">
    <source>
        <dbReference type="ARBA" id="ARBA00005184"/>
    </source>
</evidence>
<dbReference type="PANTHER" id="PTHR31321">
    <property type="entry name" value="ACYL-COA THIOESTER HYDROLASE YBHC-RELATED"/>
    <property type="match status" value="1"/>
</dbReference>
<dbReference type="PROSITE" id="PS00503">
    <property type="entry name" value="PECTINESTERASE_2"/>
    <property type="match status" value="1"/>
</dbReference>
<feature type="chain" id="PRO_5025705089" description="Pectinesterase" evidence="11">
    <location>
        <begin position="20"/>
        <end position="365"/>
    </location>
</feature>
<protein>
    <recommendedName>
        <fullName evidence="4 11">Pectinesterase</fullName>
        <ecNumber evidence="4 11">3.1.1.11</ecNumber>
    </recommendedName>
</protein>
<organism evidence="13 14">
    <name type="scientific">Phytophthora fragariae</name>
    <dbReference type="NCBI Taxonomy" id="53985"/>
    <lineage>
        <taxon>Eukaryota</taxon>
        <taxon>Sar</taxon>
        <taxon>Stramenopiles</taxon>
        <taxon>Oomycota</taxon>
        <taxon>Peronosporomycetes</taxon>
        <taxon>Peronosporales</taxon>
        <taxon>Peronosporaceae</taxon>
        <taxon>Phytophthora</taxon>
    </lineage>
</organism>
<keyword evidence="6 11" id="KW-0732">Signal</keyword>
<evidence type="ECO:0000256" key="4">
    <source>
        <dbReference type="ARBA" id="ARBA00013229"/>
    </source>
</evidence>
<dbReference type="InterPro" id="IPR033131">
    <property type="entry name" value="Pectinesterase_Asp_AS"/>
</dbReference>
<keyword evidence="8 11" id="KW-0063">Aspartyl esterase</keyword>
<evidence type="ECO:0000313" key="14">
    <source>
        <dbReference type="Proteomes" id="UP000437068"/>
    </source>
</evidence>
<sequence>MHIFAPLVALVTLASGVLADGACSGPNAHTAPPKGAIVVDATGSYTGSYVEKQDPIIRRSKLTDNYKTVSEGVAKLNPKKKSVQMVFVRPGVYHEQVLISRLASPLVLQGYTCDAKNYASNQSAPAVTITQAKSQKDIPASVTDGAARNDMTSTVRFKSDNVKVYNLNIANTVSNGGQALTVSVNATDYGFYACNPTGYQDTVLADKGRELDAKTYIIGATDFVFGRYAQAWFESCDIETIGAGYITASGREAANSSATYVFNRARVFGKSGVNSTSLGRPWRQYAKVIWQNSELGDVVKPEGWSAWDVTFSTAGLVFKEFNNSGPGTVKGSRVAFSGQLDKPVAITEVLGERYTKEWFVDTSYL</sequence>
<dbReference type="UniPathway" id="UPA00545">
    <property type="reaction ID" value="UER00823"/>
</dbReference>
<dbReference type="InterPro" id="IPR012334">
    <property type="entry name" value="Pectin_lyas_fold"/>
</dbReference>
<dbReference type="Proteomes" id="UP000437068">
    <property type="component" value="Unassembled WGS sequence"/>
</dbReference>
<dbReference type="Gene3D" id="2.160.20.10">
    <property type="entry name" value="Single-stranded right-handed beta-helix, Pectin lyase-like"/>
    <property type="match status" value="1"/>
</dbReference>